<keyword evidence="7" id="KW-0282">Flagellum</keyword>
<dbReference type="RefSeq" id="WP_246490793.1">
    <property type="nucleotide sequence ID" value="NZ_JACHHY010000001.1"/>
</dbReference>
<dbReference type="NCBIfam" id="TIGR00208">
    <property type="entry name" value="fliS"/>
    <property type="match status" value="1"/>
</dbReference>
<keyword evidence="5" id="KW-0143">Chaperone</keyword>
<name>A0A840MEP2_9PROT</name>
<keyword evidence="7" id="KW-0966">Cell projection</keyword>
<evidence type="ECO:0000313" key="7">
    <source>
        <dbReference type="EMBL" id="MBB5016860.1"/>
    </source>
</evidence>
<feature type="region of interest" description="Disordered" evidence="6">
    <location>
        <begin position="132"/>
        <end position="162"/>
    </location>
</feature>
<accession>A0A840MEP2</accession>
<keyword evidence="3" id="KW-0963">Cytoplasm</keyword>
<keyword evidence="7" id="KW-0969">Cilium</keyword>
<evidence type="ECO:0000256" key="2">
    <source>
        <dbReference type="ARBA" id="ARBA00008787"/>
    </source>
</evidence>
<dbReference type="Gene3D" id="1.20.120.340">
    <property type="entry name" value="Flagellar protein FliS"/>
    <property type="match status" value="1"/>
</dbReference>
<dbReference type="PANTHER" id="PTHR34773">
    <property type="entry name" value="FLAGELLAR SECRETION CHAPERONE FLIS"/>
    <property type="match status" value="1"/>
</dbReference>
<dbReference type="PANTHER" id="PTHR34773:SF1">
    <property type="entry name" value="FLAGELLAR SECRETION CHAPERONE FLIS"/>
    <property type="match status" value="1"/>
</dbReference>
<evidence type="ECO:0000256" key="6">
    <source>
        <dbReference type="SAM" id="MobiDB-lite"/>
    </source>
</evidence>
<evidence type="ECO:0000256" key="1">
    <source>
        <dbReference type="ARBA" id="ARBA00004514"/>
    </source>
</evidence>
<keyword evidence="4" id="KW-1005">Bacterial flagellum biogenesis</keyword>
<dbReference type="GO" id="GO:0044780">
    <property type="term" value="P:bacterial-type flagellum assembly"/>
    <property type="evidence" value="ECO:0007669"/>
    <property type="project" value="InterPro"/>
</dbReference>
<dbReference type="GO" id="GO:0005829">
    <property type="term" value="C:cytosol"/>
    <property type="evidence" value="ECO:0007669"/>
    <property type="project" value="UniProtKB-SubCell"/>
</dbReference>
<evidence type="ECO:0000256" key="3">
    <source>
        <dbReference type="ARBA" id="ARBA00022490"/>
    </source>
</evidence>
<evidence type="ECO:0000256" key="5">
    <source>
        <dbReference type="ARBA" id="ARBA00023186"/>
    </source>
</evidence>
<dbReference type="SUPFAM" id="SSF101116">
    <property type="entry name" value="Flagellar export chaperone FliS"/>
    <property type="match status" value="1"/>
</dbReference>
<comment type="subcellular location">
    <subcellularLocation>
        <location evidence="1">Cytoplasm</location>
        <location evidence="1">Cytosol</location>
    </subcellularLocation>
</comment>
<comment type="caution">
    <text evidence="7">The sequence shown here is derived from an EMBL/GenBank/DDBJ whole genome shotgun (WGS) entry which is preliminary data.</text>
</comment>
<comment type="similarity">
    <text evidence="2">Belongs to the FliS family.</text>
</comment>
<dbReference type="AlphaFoldDB" id="A0A840MEP2"/>
<reference evidence="7 8" key="1">
    <citation type="submission" date="2020-08" db="EMBL/GenBank/DDBJ databases">
        <title>Genomic Encyclopedia of Type Strains, Phase IV (KMG-IV): sequencing the most valuable type-strain genomes for metagenomic binning, comparative biology and taxonomic classification.</title>
        <authorList>
            <person name="Goeker M."/>
        </authorList>
    </citation>
    <scope>NUCLEOTIDE SEQUENCE [LARGE SCALE GENOMIC DNA]</scope>
    <source>
        <strain evidence="7 8">DSM 27165</strain>
    </source>
</reference>
<dbReference type="Proteomes" id="UP000575898">
    <property type="component" value="Unassembled WGS sequence"/>
</dbReference>
<evidence type="ECO:0000313" key="8">
    <source>
        <dbReference type="Proteomes" id="UP000575898"/>
    </source>
</evidence>
<dbReference type="Pfam" id="PF02561">
    <property type="entry name" value="FliS"/>
    <property type="match status" value="1"/>
</dbReference>
<dbReference type="CDD" id="cd16098">
    <property type="entry name" value="FliS"/>
    <property type="match status" value="1"/>
</dbReference>
<dbReference type="GO" id="GO:0071973">
    <property type="term" value="P:bacterial-type flagellum-dependent cell motility"/>
    <property type="evidence" value="ECO:0007669"/>
    <property type="project" value="TreeGrafter"/>
</dbReference>
<organism evidence="7 8">
    <name type="scientific">Chitinivorax tropicus</name>
    <dbReference type="NCBI Taxonomy" id="714531"/>
    <lineage>
        <taxon>Bacteria</taxon>
        <taxon>Pseudomonadati</taxon>
        <taxon>Pseudomonadota</taxon>
        <taxon>Betaproteobacteria</taxon>
        <taxon>Chitinivorax</taxon>
    </lineage>
</organism>
<dbReference type="EMBL" id="JACHHY010000001">
    <property type="protein sequence ID" value="MBB5016860.1"/>
    <property type="molecule type" value="Genomic_DNA"/>
</dbReference>
<evidence type="ECO:0000256" key="4">
    <source>
        <dbReference type="ARBA" id="ARBA00022795"/>
    </source>
</evidence>
<proteinExistence type="inferred from homology"/>
<gene>
    <name evidence="7" type="ORF">HNQ59_000122</name>
</gene>
<keyword evidence="8" id="KW-1185">Reference proteome</keyword>
<protein>
    <submittedName>
        <fullName evidence="7">Flagellar protein FliS</fullName>
    </submittedName>
</protein>
<dbReference type="InterPro" id="IPR036584">
    <property type="entry name" value="FliS_sf"/>
</dbReference>
<sequence length="162" mass="17278">MHGSTMTGYPRSAVHAYTRHALENEINSASPHKLILMLFDGALASIAQARKHIEASQISAKGNAISKAIAIVEEGLRLSLDKNVGGELAQNLDALYEYISHRLLLANIQNDVAMLDESTQLLNQLRDAWQGIAPQGGGAPTDPASPPPPDAGDRQTASYGKV</sequence>
<dbReference type="InterPro" id="IPR003713">
    <property type="entry name" value="FliS"/>
</dbReference>